<dbReference type="InterPro" id="IPR053208">
    <property type="entry name" value="GMC_Oxidoreductase_CD"/>
</dbReference>
<dbReference type="Pfam" id="PF00732">
    <property type="entry name" value="GMC_oxred_N"/>
    <property type="match status" value="1"/>
</dbReference>
<dbReference type="Proteomes" id="UP000774617">
    <property type="component" value="Unassembled WGS sequence"/>
</dbReference>
<feature type="signal peptide" evidence="3">
    <location>
        <begin position="1"/>
        <end position="22"/>
    </location>
</feature>
<dbReference type="InterPro" id="IPR007867">
    <property type="entry name" value="GMC_OxRtase_C"/>
</dbReference>
<sequence length="540" mass="57048">MRSVATTSLFAFGALAAANTTAYDYIVVGGGTAGIIVASRLAEAHANASVLLLERGGPSHYSSGGNITLPWNQTITPFDLPAYGYSIRQTTDPSTFCTDTASNAGCILGGGGSVNAEIFVPPQEADFASWPEGWRWEDGVGEAAAALYERNPGTSLPSADGRRYDYSVFDIFGSFLGKNGWKQVDAIAEPNEKHQVYAYPPWNIQNSRRAGPVMTYLPIAQTLPNFTLRLHTKAIRIVRTGGTATGVEVESPSGARSIVALSASGKVVLAAGAMSTPRVLFNSGIGPLSQLAIVANGTTGVALPPRADWIELPGVGVGVKDHPIFYVNLNLTSPAANVSVYDPLAPSEGDVALYNGAGAGPLAQGMQRLNLWTSRTNASTGEKRFFQGTVNAEAANTIQLKVYMTHGLTSEGVLEITPDGKTNFTTGPWMRTEGDRGAVIAFLDELLALVRTSDAWVPTDWMSGKEVSSASDLLASYTAGAHFVRTARLGEVVDPRDARVYGTQNVFVADASIHFDLPTGNTNAMVMVVAEHAARKIAAC</sequence>
<comment type="similarity">
    <text evidence="1 2">Belongs to the GMC oxidoreductase family.</text>
</comment>
<dbReference type="InterPro" id="IPR012132">
    <property type="entry name" value="GMC_OxRdtase"/>
</dbReference>
<dbReference type="PROSITE" id="PS00624">
    <property type="entry name" value="GMC_OXRED_2"/>
    <property type="match status" value="1"/>
</dbReference>
<keyword evidence="2" id="KW-0285">Flavoprotein</keyword>
<evidence type="ECO:0000256" key="3">
    <source>
        <dbReference type="SAM" id="SignalP"/>
    </source>
</evidence>
<organism evidence="6 7">
    <name type="scientific">Macrophomina phaseolina</name>
    <dbReference type="NCBI Taxonomy" id="35725"/>
    <lineage>
        <taxon>Eukaryota</taxon>
        <taxon>Fungi</taxon>
        <taxon>Dikarya</taxon>
        <taxon>Ascomycota</taxon>
        <taxon>Pezizomycotina</taxon>
        <taxon>Dothideomycetes</taxon>
        <taxon>Dothideomycetes incertae sedis</taxon>
        <taxon>Botryosphaeriales</taxon>
        <taxon>Botryosphaeriaceae</taxon>
        <taxon>Macrophomina</taxon>
    </lineage>
</organism>
<evidence type="ECO:0000259" key="5">
    <source>
        <dbReference type="PROSITE" id="PS00624"/>
    </source>
</evidence>
<evidence type="ECO:0000256" key="2">
    <source>
        <dbReference type="RuleBase" id="RU003968"/>
    </source>
</evidence>
<dbReference type="InterPro" id="IPR036188">
    <property type="entry name" value="FAD/NAD-bd_sf"/>
</dbReference>
<feature type="domain" description="Glucose-methanol-choline oxidoreductase N-terminal" evidence="4">
    <location>
        <begin position="105"/>
        <end position="128"/>
    </location>
</feature>
<feature type="domain" description="Glucose-methanol-choline oxidoreductase N-terminal" evidence="5">
    <location>
        <begin position="272"/>
        <end position="286"/>
    </location>
</feature>
<protein>
    <recommendedName>
        <fullName evidence="4 5">Glucose-methanol-choline oxidoreductase N-terminal domain-containing protein</fullName>
    </recommendedName>
</protein>
<dbReference type="SUPFAM" id="SSF54373">
    <property type="entry name" value="FAD-linked reductases, C-terminal domain"/>
    <property type="match status" value="1"/>
</dbReference>
<name>A0ABQ8FX53_9PEZI</name>
<evidence type="ECO:0000256" key="1">
    <source>
        <dbReference type="ARBA" id="ARBA00010790"/>
    </source>
</evidence>
<dbReference type="PANTHER" id="PTHR47190">
    <property type="entry name" value="DEHYDROGENASE, PUTATIVE-RELATED"/>
    <property type="match status" value="1"/>
</dbReference>
<dbReference type="Gene3D" id="3.50.50.60">
    <property type="entry name" value="FAD/NAD(P)-binding domain"/>
    <property type="match status" value="1"/>
</dbReference>
<dbReference type="InterPro" id="IPR000172">
    <property type="entry name" value="GMC_OxRdtase_N"/>
</dbReference>
<evidence type="ECO:0000259" key="4">
    <source>
        <dbReference type="PROSITE" id="PS00623"/>
    </source>
</evidence>
<dbReference type="Gene3D" id="3.30.410.10">
    <property type="entry name" value="Cholesterol Oxidase, domain 2"/>
    <property type="match status" value="1"/>
</dbReference>
<dbReference type="PIRSF" id="PIRSF000137">
    <property type="entry name" value="Alcohol_oxidase"/>
    <property type="match status" value="1"/>
</dbReference>
<keyword evidence="3" id="KW-0732">Signal</keyword>
<evidence type="ECO:0000313" key="7">
    <source>
        <dbReference type="Proteomes" id="UP000774617"/>
    </source>
</evidence>
<reference evidence="6 7" key="1">
    <citation type="journal article" date="2021" name="Nat. Commun.">
        <title>Genetic determinants of endophytism in the Arabidopsis root mycobiome.</title>
        <authorList>
            <person name="Mesny F."/>
            <person name="Miyauchi S."/>
            <person name="Thiergart T."/>
            <person name="Pickel B."/>
            <person name="Atanasova L."/>
            <person name="Karlsson M."/>
            <person name="Huettel B."/>
            <person name="Barry K.W."/>
            <person name="Haridas S."/>
            <person name="Chen C."/>
            <person name="Bauer D."/>
            <person name="Andreopoulos W."/>
            <person name="Pangilinan J."/>
            <person name="LaButti K."/>
            <person name="Riley R."/>
            <person name="Lipzen A."/>
            <person name="Clum A."/>
            <person name="Drula E."/>
            <person name="Henrissat B."/>
            <person name="Kohler A."/>
            <person name="Grigoriev I.V."/>
            <person name="Martin F.M."/>
            <person name="Hacquard S."/>
        </authorList>
    </citation>
    <scope>NUCLEOTIDE SEQUENCE [LARGE SCALE GENOMIC DNA]</scope>
    <source>
        <strain evidence="6 7">MPI-SDFR-AT-0080</strain>
    </source>
</reference>
<dbReference type="PANTHER" id="PTHR47190:SF4">
    <property type="entry name" value="DEHYDROGENASE, PUTATIVE-RELATED"/>
    <property type="match status" value="1"/>
</dbReference>
<dbReference type="Pfam" id="PF05199">
    <property type="entry name" value="GMC_oxred_C"/>
    <property type="match status" value="1"/>
</dbReference>
<evidence type="ECO:0000313" key="6">
    <source>
        <dbReference type="EMBL" id="KAH7031957.1"/>
    </source>
</evidence>
<keyword evidence="2" id="KW-0274">FAD</keyword>
<dbReference type="EMBL" id="JAGTJR010000042">
    <property type="protein sequence ID" value="KAH7031957.1"/>
    <property type="molecule type" value="Genomic_DNA"/>
</dbReference>
<comment type="caution">
    <text evidence="6">The sequence shown here is derived from an EMBL/GenBank/DDBJ whole genome shotgun (WGS) entry which is preliminary data.</text>
</comment>
<dbReference type="PROSITE" id="PS00623">
    <property type="entry name" value="GMC_OXRED_1"/>
    <property type="match status" value="1"/>
</dbReference>
<dbReference type="SUPFAM" id="SSF51905">
    <property type="entry name" value="FAD/NAD(P)-binding domain"/>
    <property type="match status" value="1"/>
</dbReference>
<keyword evidence="7" id="KW-1185">Reference proteome</keyword>
<proteinExistence type="inferred from homology"/>
<feature type="chain" id="PRO_5045751268" description="Glucose-methanol-choline oxidoreductase N-terminal domain-containing protein" evidence="3">
    <location>
        <begin position="23"/>
        <end position="540"/>
    </location>
</feature>
<gene>
    <name evidence="6" type="ORF">B0J12DRAFT_311123</name>
</gene>
<accession>A0ABQ8FX53</accession>